<dbReference type="InterPro" id="IPR000639">
    <property type="entry name" value="Epox_hydrolase-like"/>
</dbReference>
<comment type="similarity">
    <text evidence="2">Belongs to the AB hydrolase superfamily. Epoxide hydrolase family.</text>
</comment>
<feature type="coiled-coil region" evidence="3">
    <location>
        <begin position="674"/>
        <end position="704"/>
    </location>
</feature>
<evidence type="ECO:0000259" key="5">
    <source>
        <dbReference type="Pfam" id="PF00561"/>
    </source>
</evidence>
<dbReference type="PRINTS" id="PR00412">
    <property type="entry name" value="EPOXHYDRLASE"/>
</dbReference>
<feature type="domain" description="AB hydrolase-1" evidence="5">
    <location>
        <begin position="922"/>
        <end position="1200"/>
    </location>
</feature>
<dbReference type="PaxDb" id="5507-FOXG_02084P0"/>
<dbReference type="OrthoDB" id="3981028at2759"/>
<keyword evidence="3" id="KW-0175">Coiled coil</keyword>
<feature type="domain" description="Pinin/SDK/MemA protein" evidence="6">
    <location>
        <begin position="651"/>
        <end position="767"/>
    </location>
</feature>
<feature type="compositionally biased region" description="Basic and acidic residues" evidence="4">
    <location>
        <begin position="309"/>
        <end position="330"/>
    </location>
</feature>
<feature type="region of interest" description="Disordered" evidence="4">
    <location>
        <begin position="777"/>
        <end position="842"/>
    </location>
</feature>
<dbReference type="GO" id="GO:0016787">
    <property type="term" value="F:hydrolase activity"/>
    <property type="evidence" value="ECO:0007669"/>
    <property type="project" value="UniProtKB-KW"/>
</dbReference>
<dbReference type="SUPFAM" id="SSF53474">
    <property type="entry name" value="alpha/beta-Hydrolases"/>
    <property type="match status" value="1"/>
</dbReference>
<feature type="region of interest" description="Disordered" evidence="4">
    <location>
        <begin position="567"/>
        <end position="658"/>
    </location>
</feature>
<evidence type="ECO:0000259" key="6">
    <source>
        <dbReference type="Pfam" id="PF04696"/>
    </source>
</evidence>
<feature type="compositionally biased region" description="Basic and acidic residues" evidence="4">
    <location>
        <begin position="604"/>
        <end position="624"/>
    </location>
</feature>
<comment type="caution">
    <text evidence="7">The sequence shown here is derived from an EMBL/GenBank/DDBJ whole genome shotgun (WGS) entry which is preliminary data.</text>
</comment>
<evidence type="ECO:0008006" key="8">
    <source>
        <dbReference type="Google" id="ProtNLM"/>
    </source>
</evidence>
<feature type="compositionally biased region" description="Basic and acidic residues" evidence="4">
    <location>
        <begin position="567"/>
        <end position="594"/>
    </location>
</feature>
<feature type="compositionally biased region" description="Basic and acidic residues" evidence="4">
    <location>
        <begin position="642"/>
        <end position="655"/>
    </location>
</feature>
<dbReference type="InterPro" id="IPR029058">
    <property type="entry name" value="AB_hydrolase_fold"/>
</dbReference>
<proteinExistence type="inferred from homology"/>
<evidence type="ECO:0000256" key="1">
    <source>
        <dbReference type="ARBA" id="ARBA00022801"/>
    </source>
</evidence>
<dbReference type="AlphaFoldDB" id="F9FVI9"/>
<evidence type="ECO:0000256" key="2">
    <source>
        <dbReference type="ARBA" id="ARBA00038334"/>
    </source>
</evidence>
<feature type="region of interest" description="Disordered" evidence="4">
    <location>
        <begin position="309"/>
        <end position="382"/>
    </location>
</feature>
<organism evidence="7">
    <name type="scientific">Fusarium oxysporum (strain Fo5176)</name>
    <name type="common">Fusarium vascular wilt</name>
    <dbReference type="NCBI Taxonomy" id="660025"/>
    <lineage>
        <taxon>Eukaryota</taxon>
        <taxon>Fungi</taxon>
        <taxon>Dikarya</taxon>
        <taxon>Ascomycota</taxon>
        <taxon>Pezizomycotina</taxon>
        <taxon>Sordariomycetes</taxon>
        <taxon>Hypocreomycetidae</taxon>
        <taxon>Hypocreales</taxon>
        <taxon>Nectriaceae</taxon>
        <taxon>Fusarium</taxon>
        <taxon>Fusarium oxysporum species complex</taxon>
    </lineage>
</organism>
<keyword evidence="1" id="KW-0378">Hydrolase</keyword>
<gene>
    <name evidence="7" type="ORF">FOXB_10420</name>
</gene>
<feature type="region of interest" description="Disordered" evidence="4">
    <location>
        <begin position="1"/>
        <end position="23"/>
    </location>
</feature>
<dbReference type="Pfam" id="PF00561">
    <property type="entry name" value="Abhydrolase_1"/>
    <property type="match status" value="1"/>
</dbReference>
<dbReference type="InterPro" id="IPR000073">
    <property type="entry name" value="AB_hydrolase_1"/>
</dbReference>
<feature type="compositionally biased region" description="Basic and acidic residues" evidence="4">
    <location>
        <begin position="803"/>
        <end position="814"/>
    </location>
</feature>
<dbReference type="PANTHER" id="PTHR43329">
    <property type="entry name" value="EPOXIDE HYDROLASE"/>
    <property type="match status" value="1"/>
</dbReference>
<dbReference type="InterPro" id="IPR006786">
    <property type="entry name" value="Pinin_SDK_MemA"/>
</dbReference>
<feature type="compositionally biased region" description="Polar residues" evidence="4">
    <location>
        <begin position="201"/>
        <end position="211"/>
    </location>
</feature>
<evidence type="ECO:0000256" key="4">
    <source>
        <dbReference type="SAM" id="MobiDB-lite"/>
    </source>
</evidence>
<name>F9FVI9_FUSOF</name>
<feature type="compositionally biased region" description="Polar residues" evidence="4">
    <location>
        <begin position="627"/>
        <end position="636"/>
    </location>
</feature>
<dbReference type="CDD" id="cd22265">
    <property type="entry name" value="UDM1_RNF168"/>
    <property type="match status" value="1"/>
</dbReference>
<evidence type="ECO:0000313" key="7">
    <source>
        <dbReference type="EMBL" id="EGU79081.1"/>
    </source>
</evidence>
<feature type="compositionally biased region" description="Low complexity" evidence="4">
    <location>
        <begin position="353"/>
        <end position="365"/>
    </location>
</feature>
<dbReference type="Pfam" id="PF04696">
    <property type="entry name" value="Pinin_SDK_memA"/>
    <property type="match status" value="1"/>
</dbReference>
<sequence length="1227" mass="138366">MTFNNHAAYSPTTMSSSTGPSGLPNSLLSTSISSLASSTSSRHPSQISKTYRQASTLFLTRRLPEALTTLLPLITPPEHVDDGEPAPVARASRTTRIKVWSLYLTILNGIVELEPEEGKDAFGNQEWRALCTKVREGEIWDEVVTNGYHGVEGDVDSDVVINLATILLAHARDQKLNQHKLEAYLAASNTPNLDVAGRLAESTSSPMSNRYRSPAKGASGANTPRDLNARVKILELYTLHVLLRNNEWDYAREFISVSSVLDEERREAFLQALQSLHDEQQEQERLENEERQRQENELKREIEEAKRLRAENEEKERKRIEEERLKREGSEVDYGIDDTASHTGSTRPRKARAPSSSSSRQSRPRGTNQAGPKANGKAVSQAPTLTSRASMVIAQLRTIIEHLGSSLNSNPMFLFKFLAFVMGLILMLSNANIRERVKRILAVFWSKVKGTAGMGVKYLMCYEESLETTHICSRTAKVYNLRTSVAILFKASAFKTVERVRDALTTAYNAFVLVIAEATLVANAHERRGPNVGVAYWAFAITLVTETTDGNTGLFATHNKIAARKLRPLDDTKADHEQHNDTLSEDVPNKDSMKRKASINADELSSKRTKHDDYFREAPSEPRKRNSSPNRHNSYGDSPDIDVDRRKNATQEEKRRGKRLFGGLLSTLSQTGGSVQQKRRLEIERRQQDRLQKQNIEEDRLREEKRLRLTEVRRGEQLTFDEEVMRSKHTKMLAMARYLRTKSRPHIYYLPWKLTAEQEDTIDDQIQQTKVTIEREVESLNARKGRQAKGGRQPSETTAPSRQELDHDSKDTNGPKKSPHGQEKPLQASNHDHHHDESADVLEEADEDMVIGAFFVRIQLNKAPTSHLHEKTAQRKRDVTLFIMAPDKLVPNDSRVKTETAQIRGKNYKYIVGEPEGTPLETIVLIHGFPDLGFGWRYQVPYLMSLGFRVIVPDMVGYGGTDAPESLEEYTYKSLSADINELARKYVGEDGQIILGGHDWGGAIVWKAACWYPQLIKGVFSVCTPYMQPRETFVPLEAIIQSGHLLNFSYQLQFKGPEVQSRLQGEEKIRQFLNALYGGRTPSGDLGFSAKDGIYFDKLPELGPSPLVSKEEMDYYAKEYASKEPPELRGPLNYYRMQELNHRDDAEVAKKGGHKFEMPALFITATDDSALPPSMSKGMDSAFTNLTREEVKASHWALWQASEAVNQHITKWLDVVLDGALKAKASL</sequence>
<evidence type="ECO:0000256" key="3">
    <source>
        <dbReference type="SAM" id="Coils"/>
    </source>
</evidence>
<dbReference type="EMBL" id="AFQF01002716">
    <property type="protein sequence ID" value="EGU79081.1"/>
    <property type="molecule type" value="Genomic_DNA"/>
</dbReference>
<accession>F9FVI9</accession>
<reference evidence="7" key="1">
    <citation type="journal article" date="2012" name="Mol. Plant Microbe Interact.">
        <title>A highly conserved effector in Fusarium oxysporum is required for full virulence on Arabidopsis.</title>
        <authorList>
            <person name="Thatcher L.F."/>
            <person name="Gardiner D.M."/>
            <person name="Kazan K."/>
            <person name="Manners J."/>
        </authorList>
    </citation>
    <scope>NUCLEOTIDE SEQUENCE [LARGE SCALE GENOMIC DNA]</scope>
    <source>
        <strain evidence="7">Fo5176</strain>
    </source>
</reference>
<protein>
    <recommendedName>
        <fullName evidence="8">AB hydrolase-1 domain-containing protein</fullName>
    </recommendedName>
</protein>
<feature type="compositionally biased region" description="Low complexity" evidence="4">
    <location>
        <begin position="10"/>
        <end position="23"/>
    </location>
</feature>
<dbReference type="Gene3D" id="3.40.50.1820">
    <property type="entry name" value="alpha/beta hydrolase"/>
    <property type="match status" value="1"/>
</dbReference>
<feature type="region of interest" description="Disordered" evidence="4">
    <location>
        <begin position="200"/>
        <end position="224"/>
    </location>
</feature>
<dbReference type="STRING" id="660025.F9FVI9"/>